<dbReference type="VEuPathDB" id="TrichDB:TVAG_474500"/>
<dbReference type="Proteomes" id="UP000001542">
    <property type="component" value="Unassembled WGS sequence"/>
</dbReference>
<reference evidence="2" key="1">
    <citation type="submission" date="2006-10" db="EMBL/GenBank/DDBJ databases">
        <authorList>
            <person name="Amadeo P."/>
            <person name="Zhao Q."/>
            <person name="Wortman J."/>
            <person name="Fraser-Liggett C."/>
            <person name="Carlton J."/>
        </authorList>
    </citation>
    <scope>NUCLEOTIDE SEQUENCE</scope>
    <source>
        <strain evidence="2">G3</strain>
    </source>
</reference>
<dbReference type="InterPro" id="IPR027417">
    <property type="entry name" value="P-loop_NTPase"/>
</dbReference>
<organism evidence="2 3">
    <name type="scientific">Trichomonas vaginalis (strain ATCC PRA-98 / G3)</name>
    <dbReference type="NCBI Taxonomy" id="412133"/>
    <lineage>
        <taxon>Eukaryota</taxon>
        <taxon>Metamonada</taxon>
        <taxon>Parabasalia</taxon>
        <taxon>Trichomonadida</taxon>
        <taxon>Trichomonadidae</taxon>
        <taxon>Trichomonas</taxon>
    </lineage>
</organism>
<dbReference type="RefSeq" id="XP_001316467.1">
    <property type="nucleotide sequence ID" value="XM_001316432.1"/>
</dbReference>
<accession>A2ESY6</accession>
<dbReference type="InterPro" id="IPR005225">
    <property type="entry name" value="Small_GTP-bd"/>
</dbReference>
<dbReference type="GO" id="GO:0005525">
    <property type="term" value="F:GTP binding"/>
    <property type="evidence" value="ECO:0007669"/>
    <property type="project" value="InterPro"/>
</dbReference>
<dbReference type="FunFam" id="3.40.50.300:FF:001586">
    <property type="entry name" value="Small GTP-binding protein, putative"/>
    <property type="match status" value="1"/>
</dbReference>
<reference evidence="2" key="2">
    <citation type="journal article" date="2007" name="Science">
        <title>Draft genome sequence of the sexually transmitted pathogen Trichomonas vaginalis.</title>
        <authorList>
            <person name="Carlton J.M."/>
            <person name="Hirt R.P."/>
            <person name="Silva J.C."/>
            <person name="Delcher A.L."/>
            <person name="Schatz M."/>
            <person name="Zhao Q."/>
            <person name="Wortman J.R."/>
            <person name="Bidwell S.L."/>
            <person name="Alsmark U.C.M."/>
            <person name="Besteiro S."/>
            <person name="Sicheritz-Ponten T."/>
            <person name="Noel C.J."/>
            <person name="Dacks J.B."/>
            <person name="Foster P.G."/>
            <person name="Simillion C."/>
            <person name="Van de Peer Y."/>
            <person name="Miranda-Saavedra D."/>
            <person name="Barton G.J."/>
            <person name="Westrop G.D."/>
            <person name="Mueller S."/>
            <person name="Dessi D."/>
            <person name="Fiori P.L."/>
            <person name="Ren Q."/>
            <person name="Paulsen I."/>
            <person name="Zhang H."/>
            <person name="Bastida-Corcuera F.D."/>
            <person name="Simoes-Barbosa A."/>
            <person name="Brown M.T."/>
            <person name="Hayes R.D."/>
            <person name="Mukherjee M."/>
            <person name="Okumura C.Y."/>
            <person name="Schneider R."/>
            <person name="Smith A.J."/>
            <person name="Vanacova S."/>
            <person name="Villalvazo M."/>
            <person name="Haas B.J."/>
            <person name="Pertea M."/>
            <person name="Feldblyum T.V."/>
            <person name="Utterback T.R."/>
            <person name="Shu C.L."/>
            <person name="Osoegawa K."/>
            <person name="de Jong P.J."/>
            <person name="Hrdy I."/>
            <person name="Horvathova L."/>
            <person name="Zubacova Z."/>
            <person name="Dolezal P."/>
            <person name="Malik S.B."/>
            <person name="Logsdon J.M. Jr."/>
            <person name="Henze K."/>
            <person name="Gupta A."/>
            <person name="Wang C.C."/>
            <person name="Dunne R.L."/>
            <person name="Upcroft J.A."/>
            <person name="Upcroft P."/>
            <person name="White O."/>
            <person name="Salzberg S.L."/>
            <person name="Tang P."/>
            <person name="Chiu C.-H."/>
            <person name="Lee Y.-S."/>
            <person name="Embley T.M."/>
            <person name="Coombs G.H."/>
            <person name="Mottram J.C."/>
            <person name="Tachezy J."/>
            <person name="Fraser-Liggett C.M."/>
            <person name="Johnson P.J."/>
        </authorList>
    </citation>
    <scope>NUCLEOTIDE SEQUENCE [LARGE SCALE GENOMIC DNA]</scope>
    <source>
        <strain evidence="2">G3</strain>
    </source>
</reference>
<dbReference type="OrthoDB" id="63533at2759"/>
<dbReference type="Gene3D" id="3.40.50.300">
    <property type="entry name" value="P-loop containing nucleotide triphosphate hydrolases"/>
    <property type="match status" value="1"/>
</dbReference>
<dbReference type="GO" id="GO:0003924">
    <property type="term" value="F:GTPase activity"/>
    <property type="evidence" value="ECO:0000318"/>
    <property type="project" value="GO_Central"/>
</dbReference>
<dbReference type="SMART" id="SM00175">
    <property type="entry name" value="RAB"/>
    <property type="match status" value="1"/>
</dbReference>
<evidence type="ECO:0000256" key="1">
    <source>
        <dbReference type="ARBA" id="ARBA00022741"/>
    </source>
</evidence>
<sequence length="198" mass="22337">MKSLPLKVVLIGDTLVGKTSIATRYVNGDFNESYKGTVAANFLHKLVEINDYSCDLAIWDTAGQEIYRTLTPNYYRDANIAIIVFDITSMNTFKQVKSWINEVKTNVQDIIIMVVGNKHDLEANRAVSMDEANELCQSFGVEYVETSALTGYGIDIVFETVVINYIKSMNQKSFKFDTPNRVDLNNEKSSEKNKKSCC</sequence>
<dbReference type="InterPro" id="IPR001806">
    <property type="entry name" value="Small_GTPase"/>
</dbReference>
<dbReference type="SMART" id="SM00176">
    <property type="entry name" value="RAN"/>
    <property type="match status" value="1"/>
</dbReference>
<dbReference type="STRING" id="5722.A2ESY6"/>
<dbReference type="PROSITE" id="PS51421">
    <property type="entry name" value="RAS"/>
    <property type="match status" value="1"/>
</dbReference>
<dbReference type="NCBIfam" id="TIGR00231">
    <property type="entry name" value="small_GTP"/>
    <property type="match status" value="1"/>
</dbReference>
<dbReference type="PRINTS" id="PR00449">
    <property type="entry name" value="RASTRNSFRMNG"/>
</dbReference>
<dbReference type="eggNOG" id="KOG0094">
    <property type="taxonomic scope" value="Eukaryota"/>
</dbReference>
<dbReference type="SUPFAM" id="SSF52540">
    <property type="entry name" value="P-loop containing nucleoside triphosphate hydrolases"/>
    <property type="match status" value="1"/>
</dbReference>
<dbReference type="InParanoid" id="A2ESY6"/>
<dbReference type="PROSITE" id="PS51420">
    <property type="entry name" value="RHO"/>
    <property type="match status" value="1"/>
</dbReference>
<protein>
    <submittedName>
        <fullName evidence="2">Small GTP-binding protein, putative</fullName>
    </submittedName>
</protein>
<dbReference type="GO" id="GO:0006886">
    <property type="term" value="P:intracellular protein transport"/>
    <property type="evidence" value="ECO:0000318"/>
    <property type="project" value="GO_Central"/>
</dbReference>
<dbReference type="SMR" id="A2ESY6"/>
<dbReference type="EMBL" id="DS113481">
    <property type="protein sequence ID" value="EAY04244.1"/>
    <property type="molecule type" value="Genomic_DNA"/>
</dbReference>
<proteinExistence type="predicted"/>
<dbReference type="SMART" id="SM00174">
    <property type="entry name" value="RHO"/>
    <property type="match status" value="1"/>
</dbReference>
<dbReference type="PROSITE" id="PS51419">
    <property type="entry name" value="RAB"/>
    <property type="match status" value="1"/>
</dbReference>
<evidence type="ECO:0000313" key="3">
    <source>
        <dbReference type="Proteomes" id="UP000001542"/>
    </source>
</evidence>
<dbReference type="PANTHER" id="PTHR47978">
    <property type="match status" value="1"/>
</dbReference>
<keyword evidence="3" id="KW-1185">Reference proteome</keyword>
<dbReference type="KEGG" id="tva:4762098"/>
<dbReference type="AlphaFoldDB" id="A2ESY6"/>
<keyword evidence="1" id="KW-0547">Nucleotide-binding</keyword>
<dbReference type="CDD" id="cd00154">
    <property type="entry name" value="Rab"/>
    <property type="match status" value="1"/>
</dbReference>
<dbReference type="OMA" id="IANMECS"/>
<evidence type="ECO:0000313" key="2">
    <source>
        <dbReference type="EMBL" id="EAY04244.1"/>
    </source>
</evidence>
<dbReference type="Pfam" id="PF00071">
    <property type="entry name" value="Ras"/>
    <property type="match status" value="1"/>
</dbReference>
<gene>
    <name evidence="2" type="ORF">TVAG_474500</name>
</gene>
<dbReference type="SMART" id="SM00173">
    <property type="entry name" value="RAS"/>
    <property type="match status" value="1"/>
</dbReference>
<dbReference type="GO" id="GO:0012505">
    <property type="term" value="C:endomembrane system"/>
    <property type="evidence" value="ECO:0000318"/>
    <property type="project" value="GO_Central"/>
</dbReference>
<name>A2ESY6_TRIV3</name>
<dbReference type="VEuPathDB" id="TrichDB:TVAGG3_0191670"/>